<feature type="signal peptide" evidence="2">
    <location>
        <begin position="1"/>
        <end position="16"/>
    </location>
</feature>
<keyword evidence="1" id="KW-0472">Membrane</keyword>
<keyword evidence="1" id="KW-0812">Transmembrane</keyword>
<keyword evidence="2" id="KW-0732">Signal</keyword>
<sequence length="101" mass="11633">MALWAVVFSFLDMVLGACGWNCVRLLSNHFSWMGLGGWVFYFLFLPFGSGWVWYGLVWYGQNGILICIITSLRYCYLWEVSFIVSLFTSCFSIELGLLIIC</sequence>
<organism evidence="3 4">
    <name type="scientific">Morchella conica CCBAS932</name>
    <dbReference type="NCBI Taxonomy" id="1392247"/>
    <lineage>
        <taxon>Eukaryota</taxon>
        <taxon>Fungi</taxon>
        <taxon>Dikarya</taxon>
        <taxon>Ascomycota</taxon>
        <taxon>Pezizomycotina</taxon>
        <taxon>Pezizomycetes</taxon>
        <taxon>Pezizales</taxon>
        <taxon>Morchellaceae</taxon>
        <taxon>Morchella</taxon>
    </lineage>
</organism>
<evidence type="ECO:0000256" key="1">
    <source>
        <dbReference type="SAM" id="Phobius"/>
    </source>
</evidence>
<feature type="transmembrane region" description="Helical" evidence="1">
    <location>
        <begin position="80"/>
        <end position="100"/>
    </location>
</feature>
<accession>A0A3N4KI33</accession>
<gene>
    <name evidence="3" type="ORF">P167DRAFT_608278</name>
</gene>
<dbReference type="InParanoid" id="A0A3N4KI33"/>
<proteinExistence type="predicted"/>
<evidence type="ECO:0000313" key="4">
    <source>
        <dbReference type="Proteomes" id="UP000277580"/>
    </source>
</evidence>
<dbReference type="AlphaFoldDB" id="A0A3N4KI33"/>
<evidence type="ECO:0000256" key="2">
    <source>
        <dbReference type="SAM" id="SignalP"/>
    </source>
</evidence>
<keyword evidence="1" id="KW-1133">Transmembrane helix</keyword>
<dbReference type="EMBL" id="ML119156">
    <property type="protein sequence ID" value="RPB08999.1"/>
    <property type="molecule type" value="Genomic_DNA"/>
</dbReference>
<reference evidence="3 4" key="1">
    <citation type="journal article" date="2018" name="Nat. Ecol. Evol.">
        <title>Pezizomycetes genomes reveal the molecular basis of ectomycorrhizal truffle lifestyle.</title>
        <authorList>
            <person name="Murat C."/>
            <person name="Payen T."/>
            <person name="Noel B."/>
            <person name="Kuo A."/>
            <person name="Morin E."/>
            <person name="Chen J."/>
            <person name="Kohler A."/>
            <person name="Krizsan K."/>
            <person name="Balestrini R."/>
            <person name="Da Silva C."/>
            <person name="Montanini B."/>
            <person name="Hainaut M."/>
            <person name="Levati E."/>
            <person name="Barry K.W."/>
            <person name="Belfiori B."/>
            <person name="Cichocki N."/>
            <person name="Clum A."/>
            <person name="Dockter R.B."/>
            <person name="Fauchery L."/>
            <person name="Guy J."/>
            <person name="Iotti M."/>
            <person name="Le Tacon F."/>
            <person name="Lindquist E.A."/>
            <person name="Lipzen A."/>
            <person name="Malagnac F."/>
            <person name="Mello A."/>
            <person name="Molinier V."/>
            <person name="Miyauchi S."/>
            <person name="Poulain J."/>
            <person name="Riccioni C."/>
            <person name="Rubini A."/>
            <person name="Sitrit Y."/>
            <person name="Splivallo R."/>
            <person name="Traeger S."/>
            <person name="Wang M."/>
            <person name="Zifcakova L."/>
            <person name="Wipf D."/>
            <person name="Zambonelli A."/>
            <person name="Paolocci F."/>
            <person name="Nowrousian M."/>
            <person name="Ottonello S."/>
            <person name="Baldrian P."/>
            <person name="Spatafora J.W."/>
            <person name="Henrissat B."/>
            <person name="Nagy L.G."/>
            <person name="Aury J.M."/>
            <person name="Wincker P."/>
            <person name="Grigoriev I.V."/>
            <person name="Bonfante P."/>
            <person name="Martin F.M."/>
        </authorList>
    </citation>
    <scope>NUCLEOTIDE SEQUENCE [LARGE SCALE GENOMIC DNA]</scope>
    <source>
        <strain evidence="3 4">CCBAS932</strain>
    </source>
</reference>
<keyword evidence="4" id="KW-1185">Reference proteome</keyword>
<feature type="chain" id="PRO_5017963059" evidence="2">
    <location>
        <begin position="17"/>
        <end position="101"/>
    </location>
</feature>
<evidence type="ECO:0000313" key="3">
    <source>
        <dbReference type="EMBL" id="RPB08999.1"/>
    </source>
</evidence>
<protein>
    <submittedName>
        <fullName evidence="3">Uncharacterized protein</fullName>
    </submittedName>
</protein>
<name>A0A3N4KI33_9PEZI</name>
<dbReference type="Proteomes" id="UP000277580">
    <property type="component" value="Unassembled WGS sequence"/>
</dbReference>